<accession>A0A2P8HGD9</accession>
<comment type="caution">
    <text evidence="1">The sequence shown here is derived from an EMBL/GenBank/DDBJ whole genome shotgun (WGS) entry which is preliminary data.</text>
</comment>
<proteinExistence type="predicted"/>
<dbReference type="RefSeq" id="WP_146174115.1">
    <property type="nucleotide sequence ID" value="NZ_PYAX01000027.1"/>
</dbReference>
<dbReference type="AlphaFoldDB" id="A0A2P8HGD9"/>
<gene>
    <name evidence="1" type="ORF">B0I31_12741</name>
</gene>
<name>A0A2P8HGD9_SACCR</name>
<evidence type="ECO:0000313" key="1">
    <source>
        <dbReference type="EMBL" id="PSL45264.1"/>
    </source>
</evidence>
<evidence type="ECO:0000313" key="2">
    <source>
        <dbReference type="Proteomes" id="UP000241118"/>
    </source>
</evidence>
<reference evidence="1 2" key="1">
    <citation type="submission" date="2018-03" db="EMBL/GenBank/DDBJ databases">
        <title>Genomic Encyclopedia of Type Strains, Phase III (KMG-III): the genomes of soil and plant-associated and newly described type strains.</title>
        <authorList>
            <person name="Whitman W."/>
        </authorList>
    </citation>
    <scope>NUCLEOTIDE SEQUENCE [LARGE SCALE GENOMIC DNA]</scope>
    <source>
        <strain evidence="1 2">CGMCC 4.7097</strain>
    </source>
</reference>
<keyword evidence="2" id="KW-1185">Reference proteome</keyword>
<dbReference type="Proteomes" id="UP000241118">
    <property type="component" value="Unassembled WGS sequence"/>
</dbReference>
<dbReference type="EMBL" id="PYAX01000027">
    <property type="protein sequence ID" value="PSL45264.1"/>
    <property type="molecule type" value="Genomic_DNA"/>
</dbReference>
<dbReference type="OrthoDB" id="9981980at2"/>
<organism evidence="1 2">
    <name type="scientific">Saccharothrix carnea</name>
    <dbReference type="NCBI Taxonomy" id="1280637"/>
    <lineage>
        <taxon>Bacteria</taxon>
        <taxon>Bacillati</taxon>
        <taxon>Actinomycetota</taxon>
        <taxon>Actinomycetes</taxon>
        <taxon>Pseudonocardiales</taxon>
        <taxon>Pseudonocardiaceae</taxon>
        <taxon>Saccharothrix</taxon>
    </lineage>
</organism>
<sequence length="190" mass="19747">MDHRSMGAAGFPRDPHPREHLAAFPGRVAAASTGMGLGSIAAVGTDRAGDEPWAVDVTYRSPTGSPRLVIKTVRSPHGLSPRGLPVENAEVQLLRFLGGAGGRERGLVVPSRESSAANHARVRAAVTDAPAAPVDVVIDSDLVPATRIDALGAVVITASWHDQAVFLTGTPEHLGTLELHTATSADVDHL</sequence>
<protein>
    <submittedName>
        <fullName evidence="1">Uncharacterized protein</fullName>
    </submittedName>
</protein>